<keyword evidence="2" id="KW-1185">Reference proteome</keyword>
<accession>A0A2B7XJC2</accession>
<dbReference type="InterPro" id="IPR046670">
    <property type="entry name" value="DUF6540"/>
</dbReference>
<protein>
    <submittedName>
        <fullName evidence="1">Uncharacterized protein</fullName>
    </submittedName>
</protein>
<proteinExistence type="predicted"/>
<dbReference type="EMBL" id="PDNB01000067">
    <property type="protein sequence ID" value="PGH11834.1"/>
    <property type="molecule type" value="Genomic_DNA"/>
</dbReference>
<dbReference type="OrthoDB" id="2999773at2759"/>
<name>A0A2B7XJC2_9EURO</name>
<evidence type="ECO:0000313" key="2">
    <source>
        <dbReference type="Proteomes" id="UP000223968"/>
    </source>
</evidence>
<dbReference type="Proteomes" id="UP000223968">
    <property type="component" value="Unassembled WGS sequence"/>
</dbReference>
<comment type="caution">
    <text evidence="1">The sequence shown here is derived from an EMBL/GenBank/DDBJ whole genome shotgun (WGS) entry which is preliminary data.</text>
</comment>
<reference evidence="1 2" key="1">
    <citation type="submission" date="2017-10" db="EMBL/GenBank/DDBJ databases">
        <title>Comparative genomics in systemic dimorphic fungi from Ajellomycetaceae.</title>
        <authorList>
            <person name="Munoz J.F."/>
            <person name="Mcewen J.G."/>
            <person name="Clay O.K."/>
            <person name="Cuomo C.A."/>
        </authorList>
    </citation>
    <scope>NUCLEOTIDE SEQUENCE [LARGE SCALE GENOMIC DNA]</scope>
    <source>
        <strain evidence="1 2">UAMH5409</strain>
    </source>
</reference>
<dbReference type="Pfam" id="PF20174">
    <property type="entry name" value="DUF6540"/>
    <property type="match status" value="1"/>
</dbReference>
<dbReference type="AlphaFoldDB" id="A0A2B7XJC2"/>
<gene>
    <name evidence="1" type="ORF">AJ79_04631</name>
</gene>
<sequence length="175" mass="19627">MSAPKQPAVSFKGPTGSFLVELLTYNGAPFHDHWALWVSLHDDPNFGVYIHATGDVRNGFTFELKRSYHLDEASDSIPTTRIPLQWVDAEHFDEKAMFNDGKETFDHVPVCEFETSVHKVEAPKKSLNSVGDQGTPGKKIVQRDCQTWIVEAADQLVQDGIFNKDVAAFLHSIQQ</sequence>
<evidence type="ECO:0000313" key="1">
    <source>
        <dbReference type="EMBL" id="PGH11834.1"/>
    </source>
</evidence>
<dbReference type="STRING" id="1447875.A0A2B7XJC2"/>
<organism evidence="1 2">
    <name type="scientific">Helicocarpus griseus UAMH5409</name>
    <dbReference type="NCBI Taxonomy" id="1447875"/>
    <lineage>
        <taxon>Eukaryota</taxon>
        <taxon>Fungi</taxon>
        <taxon>Dikarya</taxon>
        <taxon>Ascomycota</taxon>
        <taxon>Pezizomycotina</taxon>
        <taxon>Eurotiomycetes</taxon>
        <taxon>Eurotiomycetidae</taxon>
        <taxon>Onygenales</taxon>
        <taxon>Ajellomycetaceae</taxon>
        <taxon>Helicocarpus</taxon>
    </lineage>
</organism>